<name>A0A0F9FFM1_9ZZZZ</name>
<proteinExistence type="predicted"/>
<protein>
    <recommendedName>
        <fullName evidence="2">Peptidase C-terminal archaeal/bacterial domain-containing protein</fullName>
    </recommendedName>
</protein>
<feature type="non-terminal residue" evidence="1">
    <location>
        <position position="771"/>
    </location>
</feature>
<accession>A0A0F9FFM1</accession>
<feature type="non-terminal residue" evidence="1">
    <location>
        <position position="1"/>
    </location>
</feature>
<evidence type="ECO:0008006" key="2">
    <source>
        <dbReference type="Google" id="ProtNLM"/>
    </source>
</evidence>
<organism evidence="1">
    <name type="scientific">marine sediment metagenome</name>
    <dbReference type="NCBI Taxonomy" id="412755"/>
    <lineage>
        <taxon>unclassified sequences</taxon>
        <taxon>metagenomes</taxon>
        <taxon>ecological metagenomes</taxon>
    </lineage>
</organism>
<dbReference type="EMBL" id="LAZR01021478">
    <property type="protein sequence ID" value="KKL85184.1"/>
    <property type="molecule type" value="Genomic_DNA"/>
</dbReference>
<reference evidence="1" key="1">
    <citation type="journal article" date="2015" name="Nature">
        <title>Complex archaea that bridge the gap between prokaryotes and eukaryotes.</title>
        <authorList>
            <person name="Spang A."/>
            <person name="Saw J.H."/>
            <person name="Jorgensen S.L."/>
            <person name="Zaremba-Niedzwiedzka K."/>
            <person name="Martijn J."/>
            <person name="Lind A.E."/>
            <person name="van Eijk R."/>
            <person name="Schleper C."/>
            <person name="Guy L."/>
            <person name="Ettema T.J."/>
        </authorList>
    </citation>
    <scope>NUCLEOTIDE SEQUENCE</scope>
</reference>
<comment type="caution">
    <text evidence="1">The sequence shown here is derived from an EMBL/GenBank/DDBJ whole genome shotgun (WGS) entry which is preliminary data.</text>
</comment>
<dbReference type="Gene3D" id="2.60.120.380">
    <property type="match status" value="6"/>
</dbReference>
<evidence type="ECO:0000313" key="1">
    <source>
        <dbReference type="EMBL" id="KKL85184.1"/>
    </source>
</evidence>
<sequence>INMQFNKKVKVGVFLLCLLLIFTTGISLIDIDKQNNVVDKNLLSLSGMEDDYEIWNNLYNNNEKANATDIRLYKANWLSIIAAGVGNQSDQDWYRINASAGQHIKVMLNHNYSSGMMNIELWNNTNILIGNYNGIDNKTLDYDVTIGGDYYINVSGNDLGYTYDLRWDTGLALVPDIYEPNNNFSSAWSLMPNLYTDLTILGGDNDWFRLENITYFDFLNITIFFNHSEGDLQLELYNPSNGLQALSNSTSDNEQILFNATDPGAWRIRVYHMYGNSDVNYTLDILVNAGVLGDDIFEPNDDFSNARSINSGYYANLQIAGGNEDWFKVPLIVGDIISVNIYFNHSYGDLGLELYDGSNIWQTGNYSSTNDEYIWYNVTFSGDWRIRVYHAFGNSIVDYDLYIWVDSVDDSYEENDYDWEAKSITSMKDSWITNLRQKDNDWYYFNLDSGKDRIFVQLKFSHASGDIDITLQNSSYEIGWGYSVDDNEHFDVNVPTWGGLYYIRVFGYGNISTQNTYDLYWSDSGFADDNYEPNDDYLNATDITTNENSWLPFGPGIQWDDDWYKIQADVGEERLRVEVVSDYTAAFGFEIYAYNGTDLVIPPMAWTNGTVIETNVPEPGFYYVKVFGTNLGYEYDLWWDDFSSSEDYYEPNNFYWEAYQIPSSSWLPFGPGVQGNDDWYKISLGPKEEQLYVDLTFTHELGNIDLEIWALNASGFTQLAGNYSLDDDEYIELNWTLNRELWILVFGENKSNSYDLWWAPKGMDDYYEEND</sequence>
<gene>
    <name evidence="1" type="ORF">LCGC14_1957270</name>
</gene>
<dbReference type="AlphaFoldDB" id="A0A0F9FFM1"/>